<accession>A0A226BUI1</accession>
<dbReference type="AlphaFoldDB" id="A0A226BUI1"/>
<dbReference type="EMBL" id="NIQC01000050">
    <property type="protein sequence ID" value="OWZ82688.1"/>
    <property type="molecule type" value="Genomic_DNA"/>
</dbReference>
<dbReference type="Proteomes" id="UP000214588">
    <property type="component" value="Unassembled WGS sequence"/>
</dbReference>
<feature type="transmembrane region" description="Helical" evidence="1">
    <location>
        <begin position="7"/>
        <end position="27"/>
    </location>
</feature>
<evidence type="ECO:0000313" key="3">
    <source>
        <dbReference type="Proteomes" id="UP000214588"/>
    </source>
</evidence>
<reference evidence="2 3" key="1">
    <citation type="submission" date="2017-06" db="EMBL/GenBank/DDBJ databases">
        <title>Draft Genome Sequence of Natranaerobius trueperi halophilic, alkalithermophilic bacteria from soda lakes.</title>
        <authorList>
            <person name="Zhao B."/>
        </authorList>
    </citation>
    <scope>NUCLEOTIDE SEQUENCE [LARGE SCALE GENOMIC DNA]</scope>
    <source>
        <strain evidence="2 3">DSM 18760</strain>
    </source>
</reference>
<keyword evidence="1" id="KW-0472">Membrane</keyword>
<keyword evidence="1" id="KW-1133">Transmembrane helix</keyword>
<gene>
    <name evidence="2" type="ORF">CDO51_12735</name>
</gene>
<evidence type="ECO:0000313" key="2">
    <source>
        <dbReference type="EMBL" id="OWZ82688.1"/>
    </source>
</evidence>
<name>A0A226BUI1_9FIRM</name>
<comment type="caution">
    <text evidence="2">The sequence shown here is derived from an EMBL/GenBank/DDBJ whole genome shotgun (WGS) entry which is preliminary data.</text>
</comment>
<organism evidence="2 3">
    <name type="scientific">Natranaerobius trueperi</name>
    <dbReference type="NCBI Taxonomy" id="759412"/>
    <lineage>
        <taxon>Bacteria</taxon>
        <taxon>Bacillati</taxon>
        <taxon>Bacillota</taxon>
        <taxon>Clostridia</taxon>
        <taxon>Natranaerobiales</taxon>
        <taxon>Natranaerobiaceae</taxon>
        <taxon>Natranaerobius</taxon>
    </lineage>
</organism>
<protein>
    <submittedName>
        <fullName evidence="2">Uncharacterized protein</fullName>
    </submittedName>
</protein>
<keyword evidence="3" id="KW-1185">Reference proteome</keyword>
<sequence length="196" mass="22617">MISQFQLTKISIMLGLILVISITYNVYQYQDRHIDKAAASFSQILTQGRVISDNINGIIKQLESEDPSVEDIRVSWSEISKSTDIMQGSTYLLSYNHSREVSSEQLELLTRTLQKLHRIVKYYVEISIEKTDEEMVSYEPSEIEDLNLMVEIYGRDGILREKIDANLGTNEVEIEDNIIEVLESVYSDFNNLPYHN</sequence>
<evidence type="ECO:0000256" key="1">
    <source>
        <dbReference type="SAM" id="Phobius"/>
    </source>
</evidence>
<dbReference type="RefSeq" id="WP_089024602.1">
    <property type="nucleotide sequence ID" value="NZ_NIQC01000050.1"/>
</dbReference>
<keyword evidence="1" id="KW-0812">Transmembrane</keyword>
<proteinExistence type="predicted"/>